<dbReference type="InterPro" id="IPR023968">
    <property type="entry name" value="Bacteriocin_CLI3235"/>
</dbReference>
<protein>
    <submittedName>
        <fullName evidence="2">Putative bacteriocin, CLI_3235 family</fullName>
    </submittedName>
</protein>
<name>A0A378XQ17_PAEPO</name>
<evidence type="ECO:0000256" key="1">
    <source>
        <dbReference type="SAM" id="MobiDB-lite"/>
    </source>
</evidence>
<dbReference type="Proteomes" id="UP000254400">
    <property type="component" value="Unassembled WGS sequence"/>
</dbReference>
<proteinExistence type="predicted"/>
<feature type="compositionally biased region" description="Basic and acidic residues" evidence="1">
    <location>
        <begin position="44"/>
        <end position="54"/>
    </location>
</feature>
<dbReference type="NCBIfam" id="TIGR04065">
    <property type="entry name" value="ocin_CLI_3235"/>
    <property type="match status" value="1"/>
</dbReference>
<evidence type="ECO:0000313" key="2">
    <source>
        <dbReference type="EMBL" id="SUA62435.1"/>
    </source>
</evidence>
<dbReference type="EMBL" id="UGSC01000001">
    <property type="protein sequence ID" value="SUA62435.1"/>
    <property type="molecule type" value="Genomic_DNA"/>
</dbReference>
<reference evidence="2 3" key="1">
    <citation type="submission" date="2018-06" db="EMBL/GenBank/DDBJ databases">
        <authorList>
            <consortium name="Pathogen Informatics"/>
            <person name="Doyle S."/>
        </authorList>
    </citation>
    <scope>NUCLEOTIDE SEQUENCE [LARGE SCALE GENOMIC DNA]</scope>
    <source>
        <strain evidence="2 3">NCTC10343</strain>
    </source>
</reference>
<organism evidence="2 3">
    <name type="scientific">Paenibacillus polymyxa</name>
    <name type="common">Bacillus polymyxa</name>
    <dbReference type="NCBI Taxonomy" id="1406"/>
    <lineage>
        <taxon>Bacteria</taxon>
        <taxon>Bacillati</taxon>
        <taxon>Bacillota</taxon>
        <taxon>Bacilli</taxon>
        <taxon>Bacillales</taxon>
        <taxon>Paenibacillaceae</taxon>
        <taxon>Paenibacillus</taxon>
    </lineage>
</organism>
<evidence type="ECO:0000313" key="3">
    <source>
        <dbReference type="Proteomes" id="UP000254400"/>
    </source>
</evidence>
<feature type="region of interest" description="Disordered" evidence="1">
    <location>
        <begin position="37"/>
        <end position="61"/>
    </location>
</feature>
<dbReference type="AlphaFoldDB" id="A0A378XQ17"/>
<dbReference type="RefSeq" id="WP_080561119.1">
    <property type="nucleotide sequence ID" value="NZ_CP025957.1"/>
</dbReference>
<dbReference type="GeneID" id="93349168"/>
<gene>
    <name evidence="2" type="ORF">NCTC10343_00316</name>
</gene>
<accession>A0A378XQ17</accession>
<sequence>MRKLVKRSTNVGDTIEAFGCGCSCYCPCSCYCAGSLTRSSNTSRESDGSYRRDNGTGIGNY</sequence>